<organism evidence="2 3">
    <name type="scientific">Caerostris darwini</name>
    <dbReference type="NCBI Taxonomy" id="1538125"/>
    <lineage>
        <taxon>Eukaryota</taxon>
        <taxon>Metazoa</taxon>
        <taxon>Ecdysozoa</taxon>
        <taxon>Arthropoda</taxon>
        <taxon>Chelicerata</taxon>
        <taxon>Arachnida</taxon>
        <taxon>Araneae</taxon>
        <taxon>Araneomorphae</taxon>
        <taxon>Entelegynae</taxon>
        <taxon>Araneoidea</taxon>
        <taxon>Araneidae</taxon>
        <taxon>Caerostris</taxon>
    </lineage>
</organism>
<sequence>MGFIRKNETSNKKSRRMQVTMKRKHITVCSFCKQQYANDVRLKEHLANCCIREKKKIPVEQRLKNKVYIEKKISESPNNVLPSNSTQLSDVRESLKDNDTSTQEASSAKKKMKLCMRRIHQTS</sequence>
<keyword evidence="3" id="KW-1185">Reference proteome</keyword>
<evidence type="ECO:0008006" key="4">
    <source>
        <dbReference type="Google" id="ProtNLM"/>
    </source>
</evidence>
<name>A0AAV4VZW4_9ARAC</name>
<evidence type="ECO:0000313" key="2">
    <source>
        <dbReference type="EMBL" id="GIY75932.1"/>
    </source>
</evidence>
<feature type="region of interest" description="Disordered" evidence="1">
    <location>
        <begin position="76"/>
        <end position="113"/>
    </location>
</feature>
<accession>A0AAV4VZW4</accession>
<feature type="compositionally biased region" description="Polar residues" evidence="1">
    <location>
        <begin position="76"/>
        <end position="89"/>
    </location>
</feature>
<gene>
    <name evidence="2" type="ORF">CDAR_236981</name>
</gene>
<dbReference type="AlphaFoldDB" id="A0AAV4VZW4"/>
<comment type="caution">
    <text evidence="2">The sequence shown here is derived from an EMBL/GenBank/DDBJ whole genome shotgun (WGS) entry which is preliminary data.</text>
</comment>
<evidence type="ECO:0000313" key="3">
    <source>
        <dbReference type="Proteomes" id="UP001054837"/>
    </source>
</evidence>
<dbReference type="Proteomes" id="UP001054837">
    <property type="component" value="Unassembled WGS sequence"/>
</dbReference>
<evidence type="ECO:0000256" key="1">
    <source>
        <dbReference type="SAM" id="MobiDB-lite"/>
    </source>
</evidence>
<reference evidence="2 3" key="1">
    <citation type="submission" date="2021-06" db="EMBL/GenBank/DDBJ databases">
        <title>Caerostris darwini draft genome.</title>
        <authorList>
            <person name="Kono N."/>
            <person name="Arakawa K."/>
        </authorList>
    </citation>
    <scope>NUCLEOTIDE SEQUENCE [LARGE SCALE GENOMIC DNA]</scope>
</reference>
<dbReference type="EMBL" id="BPLQ01013935">
    <property type="protein sequence ID" value="GIY75932.1"/>
    <property type="molecule type" value="Genomic_DNA"/>
</dbReference>
<protein>
    <recommendedName>
        <fullName evidence="4">C2H2-type domain-containing protein</fullName>
    </recommendedName>
</protein>
<proteinExistence type="predicted"/>
<feature type="compositionally biased region" description="Basic and acidic residues" evidence="1">
    <location>
        <begin position="90"/>
        <end position="99"/>
    </location>
</feature>